<gene>
    <name evidence="1" type="ORF">HPB50_022560</name>
</gene>
<protein>
    <submittedName>
        <fullName evidence="1">Uncharacterized protein</fullName>
    </submittedName>
</protein>
<proteinExistence type="predicted"/>
<dbReference type="Proteomes" id="UP000821845">
    <property type="component" value="Chromosome 7"/>
</dbReference>
<organism evidence="1 2">
    <name type="scientific">Hyalomma asiaticum</name>
    <name type="common">Tick</name>
    <dbReference type="NCBI Taxonomy" id="266040"/>
    <lineage>
        <taxon>Eukaryota</taxon>
        <taxon>Metazoa</taxon>
        <taxon>Ecdysozoa</taxon>
        <taxon>Arthropoda</taxon>
        <taxon>Chelicerata</taxon>
        <taxon>Arachnida</taxon>
        <taxon>Acari</taxon>
        <taxon>Parasitiformes</taxon>
        <taxon>Ixodida</taxon>
        <taxon>Ixodoidea</taxon>
        <taxon>Ixodidae</taxon>
        <taxon>Hyalomminae</taxon>
        <taxon>Hyalomma</taxon>
    </lineage>
</organism>
<dbReference type="EMBL" id="CM023487">
    <property type="protein sequence ID" value="KAH6926834.1"/>
    <property type="molecule type" value="Genomic_DNA"/>
</dbReference>
<sequence length="901" mass="101844">MDALRDLPPLPKSLSGLINFNSSQWRELERVHLMRTMIQQDLSRTAPVAPARSSSASRASASRQRSPQAESLHGSLGNSRVAGGTSKDAHNTWSGRSSRLDAQLAVLRKEMDRSPSWDPTQEELLSQLNGASPASIGTFDLTPIPPPTVRHQRSSSEGSTPRRYDARHQPRNLMAVPERTLAIDSSSAPAASTMMFYESNKHSCRFIEEVGSMYPQLSNMIADGVKVDGSWELCIHVTDLKLDRKLRVKGDMHIGGVMLQLVESLNVPTDWSDHALWWPEQNIWLTRTKSTLDQCGVMADALLHFTPMHKTLRIQFPDLRIMDVRTDFSVKTFSAVVKVCKELGIRHPEELSFCRPLVNEHLKRNYRAIGCSPRQRPKEGTDSIQFNRSKANDSNGTLDGALGSPHNSSVTHWNTSSFNNGIPPGLNGSYLTPDNSFSSQYELPLAQSPNKPPQDIKAALLRPKTLVERARLNAGWLDSSLSLMEQDVREFDLLQLRYKYYSFYDLNPRKDAVRINQIYEQARWALLTEEIDCTEEEMMLFAALQLQVNLQANSSQPDFSQGEDDIDAALTDLQVTLEGSAIASETSNITQVPELHSYLRFLKPKRFTLKGFKRMFFIFKETRMCIYKSREEYEGGGSPSYVINLKGSEVTPDVYLAQGKYGIRLEVPGPEGMTEYWLRCETEDQYAQWMAGCRLAAKGKTMADASYEAEVNSIQQFLQLQRPAPAPALVPSQLDIDVEDFVAPRFIKKLKSKQAIVQRIVEAHGNVKDLSLVDAKMNFIKAWQALPEFGISLFVVRFSGSKKEELLGVAFNRLMRMELSTGDHIKTWRFNTMMAWNVNWEVKQMNVQFEEDQRVAFSCLSADCKTVHEFIGGYIFLSMRSKDQNQTLNEELFHKLTGGWV</sequence>
<reference evidence="1" key="1">
    <citation type="submission" date="2020-05" db="EMBL/GenBank/DDBJ databases">
        <title>Large-scale comparative analyses of tick genomes elucidate their genetic diversity and vector capacities.</title>
        <authorList>
            <person name="Jia N."/>
            <person name="Wang J."/>
            <person name="Shi W."/>
            <person name="Du L."/>
            <person name="Sun Y."/>
            <person name="Zhan W."/>
            <person name="Jiang J."/>
            <person name="Wang Q."/>
            <person name="Zhang B."/>
            <person name="Ji P."/>
            <person name="Sakyi L.B."/>
            <person name="Cui X."/>
            <person name="Yuan T."/>
            <person name="Jiang B."/>
            <person name="Yang W."/>
            <person name="Lam T.T.-Y."/>
            <person name="Chang Q."/>
            <person name="Ding S."/>
            <person name="Wang X."/>
            <person name="Zhu J."/>
            <person name="Ruan X."/>
            <person name="Zhao L."/>
            <person name="Wei J."/>
            <person name="Que T."/>
            <person name="Du C."/>
            <person name="Cheng J."/>
            <person name="Dai P."/>
            <person name="Han X."/>
            <person name="Huang E."/>
            <person name="Gao Y."/>
            <person name="Liu J."/>
            <person name="Shao H."/>
            <person name="Ye R."/>
            <person name="Li L."/>
            <person name="Wei W."/>
            <person name="Wang X."/>
            <person name="Wang C."/>
            <person name="Yang T."/>
            <person name="Huo Q."/>
            <person name="Li W."/>
            <person name="Guo W."/>
            <person name="Chen H."/>
            <person name="Zhou L."/>
            <person name="Ni X."/>
            <person name="Tian J."/>
            <person name="Zhou Y."/>
            <person name="Sheng Y."/>
            <person name="Liu T."/>
            <person name="Pan Y."/>
            <person name="Xia L."/>
            <person name="Li J."/>
            <person name="Zhao F."/>
            <person name="Cao W."/>
        </authorList>
    </citation>
    <scope>NUCLEOTIDE SEQUENCE</scope>
    <source>
        <strain evidence="1">Hyas-2018</strain>
    </source>
</reference>
<comment type="caution">
    <text evidence="1">The sequence shown here is derived from an EMBL/GenBank/DDBJ whole genome shotgun (WGS) entry which is preliminary data.</text>
</comment>
<evidence type="ECO:0000313" key="2">
    <source>
        <dbReference type="Proteomes" id="UP000821845"/>
    </source>
</evidence>
<evidence type="ECO:0000313" key="1">
    <source>
        <dbReference type="EMBL" id="KAH6926834.1"/>
    </source>
</evidence>
<accession>A0ACB7RYD6</accession>
<name>A0ACB7RYD6_HYAAI</name>
<keyword evidence="2" id="KW-1185">Reference proteome</keyword>